<sequence length="180" mass="20241">MSTCFYFYSNTPIPDDTSVCFASSFLDWKQIDTTRKSSQTYEAKFDNKKYQISGGPKVQYKFIVDGVWRLSDDKSLPTECDASGNLNHVLEIPEDSTKSAASTSVEEPILIGKSDTAQIGDNDSLRNRGKPLQRRGSTQSTTSTIMVLYNERGPYSRFLLWVYGLTVGKAVKIFKIMFGR</sequence>
<reference evidence="5 6" key="1">
    <citation type="journal article" date="2023" name="Elife">
        <title>Identification of key yeast species and microbe-microbe interactions impacting larval growth of Drosophila in the wild.</title>
        <authorList>
            <person name="Mure A."/>
            <person name="Sugiura Y."/>
            <person name="Maeda R."/>
            <person name="Honda K."/>
            <person name="Sakurai N."/>
            <person name="Takahashi Y."/>
            <person name="Watada M."/>
            <person name="Katoh T."/>
            <person name="Gotoh A."/>
            <person name="Gotoh Y."/>
            <person name="Taniguchi I."/>
            <person name="Nakamura K."/>
            <person name="Hayashi T."/>
            <person name="Katayama T."/>
            <person name="Uemura T."/>
            <person name="Hattori Y."/>
        </authorList>
    </citation>
    <scope>NUCLEOTIDE SEQUENCE [LARGE SCALE GENOMIC DNA]</scope>
    <source>
        <strain evidence="5 6">SC-9</strain>
    </source>
</reference>
<accession>A0AAV5QFF6</accession>
<dbReference type="Pfam" id="PF16561">
    <property type="entry name" value="AMPK1_CBM"/>
    <property type="match status" value="1"/>
</dbReference>
<comment type="caution">
    <text evidence="5">The sequence shown here is derived from an EMBL/GenBank/DDBJ whole genome shotgun (WGS) entry which is preliminary data.</text>
</comment>
<dbReference type="InterPro" id="IPR032640">
    <property type="entry name" value="AMPK1_CBM"/>
</dbReference>
<dbReference type="GO" id="GO:0005634">
    <property type="term" value="C:nucleus"/>
    <property type="evidence" value="ECO:0007669"/>
    <property type="project" value="TreeGrafter"/>
</dbReference>
<feature type="domain" description="AMP-activated protein kinase glycogen-binding" evidence="4">
    <location>
        <begin position="52"/>
        <end position="95"/>
    </location>
</feature>
<dbReference type="EMBL" id="BTFZ01000002">
    <property type="protein sequence ID" value="GMM33670.1"/>
    <property type="molecule type" value="Genomic_DNA"/>
</dbReference>
<dbReference type="AlphaFoldDB" id="A0AAV5QFF6"/>
<evidence type="ECO:0000259" key="4">
    <source>
        <dbReference type="Pfam" id="PF16561"/>
    </source>
</evidence>
<dbReference type="GO" id="GO:0007165">
    <property type="term" value="P:signal transduction"/>
    <property type="evidence" value="ECO:0007669"/>
    <property type="project" value="TreeGrafter"/>
</dbReference>
<proteinExistence type="inferred from homology"/>
<dbReference type="Proteomes" id="UP001360560">
    <property type="component" value="Unassembled WGS sequence"/>
</dbReference>
<name>A0AAV5QFF6_9ASCO</name>
<evidence type="ECO:0000313" key="5">
    <source>
        <dbReference type="EMBL" id="GMM33670.1"/>
    </source>
</evidence>
<dbReference type="Gene3D" id="2.60.40.10">
    <property type="entry name" value="Immunoglobulins"/>
    <property type="match status" value="1"/>
</dbReference>
<dbReference type="InterPro" id="IPR050827">
    <property type="entry name" value="CRP1_MDG1_kinase"/>
</dbReference>
<dbReference type="CDD" id="cd02859">
    <property type="entry name" value="E_set_AMPKbeta_like_N"/>
    <property type="match status" value="1"/>
</dbReference>
<dbReference type="RefSeq" id="XP_064850670.1">
    <property type="nucleotide sequence ID" value="XM_064994598.1"/>
</dbReference>
<dbReference type="PANTHER" id="PTHR10343">
    <property type="entry name" value="5'-AMP-ACTIVATED PROTEIN KINASE , BETA SUBUNIT"/>
    <property type="match status" value="1"/>
</dbReference>
<gene>
    <name evidence="5" type="ORF">DASC09_009950</name>
</gene>
<dbReference type="InterPro" id="IPR014756">
    <property type="entry name" value="Ig_E-set"/>
</dbReference>
<organism evidence="5 6">
    <name type="scientific">Saccharomycopsis crataegensis</name>
    <dbReference type="NCBI Taxonomy" id="43959"/>
    <lineage>
        <taxon>Eukaryota</taxon>
        <taxon>Fungi</taxon>
        <taxon>Dikarya</taxon>
        <taxon>Ascomycota</taxon>
        <taxon>Saccharomycotina</taxon>
        <taxon>Saccharomycetes</taxon>
        <taxon>Saccharomycopsidaceae</taxon>
        <taxon>Saccharomycopsis</taxon>
    </lineage>
</organism>
<keyword evidence="2" id="KW-0597">Phosphoprotein</keyword>
<dbReference type="GO" id="GO:0019901">
    <property type="term" value="F:protein kinase binding"/>
    <property type="evidence" value="ECO:0007669"/>
    <property type="project" value="TreeGrafter"/>
</dbReference>
<evidence type="ECO:0000256" key="2">
    <source>
        <dbReference type="ARBA" id="ARBA00022553"/>
    </source>
</evidence>
<evidence type="ECO:0000256" key="1">
    <source>
        <dbReference type="ARBA" id="ARBA00010926"/>
    </source>
</evidence>
<evidence type="ECO:0000313" key="6">
    <source>
        <dbReference type="Proteomes" id="UP001360560"/>
    </source>
</evidence>
<dbReference type="SUPFAM" id="SSF81296">
    <property type="entry name" value="E set domains"/>
    <property type="match status" value="1"/>
</dbReference>
<comment type="similarity">
    <text evidence="1">Belongs to the 5'-AMP-activated protein kinase beta subunit family.</text>
</comment>
<dbReference type="PANTHER" id="PTHR10343:SF84">
    <property type="entry name" value="5'-AMP-ACTIVATED PROTEIN KINASE SUBUNIT BETA-1"/>
    <property type="match status" value="1"/>
</dbReference>
<feature type="region of interest" description="Disordered" evidence="3">
    <location>
        <begin position="116"/>
        <end position="139"/>
    </location>
</feature>
<dbReference type="GO" id="GO:0005737">
    <property type="term" value="C:cytoplasm"/>
    <property type="evidence" value="ECO:0007669"/>
    <property type="project" value="TreeGrafter"/>
</dbReference>
<protein>
    <recommendedName>
        <fullName evidence="4">AMP-activated protein kinase glycogen-binding domain-containing protein</fullName>
    </recommendedName>
</protein>
<dbReference type="InterPro" id="IPR013783">
    <property type="entry name" value="Ig-like_fold"/>
</dbReference>
<keyword evidence="6" id="KW-1185">Reference proteome</keyword>
<dbReference type="GeneID" id="90071649"/>
<evidence type="ECO:0000256" key="3">
    <source>
        <dbReference type="SAM" id="MobiDB-lite"/>
    </source>
</evidence>
<dbReference type="GO" id="GO:0031588">
    <property type="term" value="C:nucleotide-activated protein kinase complex"/>
    <property type="evidence" value="ECO:0007669"/>
    <property type="project" value="TreeGrafter"/>
</dbReference>